<evidence type="ECO:0000313" key="4">
    <source>
        <dbReference type="EMBL" id="KAB1271149.1"/>
    </source>
</evidence>
<reference evidence="4 5" key="1">
    <citation type="journal article" date="2019" name="Mol. Ecol. Resour.">
        <title>Improving Illumina assemblies with Hi-C and long reads: an example with the North African dromedary.</title>
        <authorList>
            <person name="Elbers J.P."/>
            <person name="Rogers M.F."/>
            <person name="Perelman P.L."/>
            <person name="Proskuryakova A.A."/>
            <person name="Serdyukova N.A."/>
            <person name="Johnson W.E."/>
            <person name="Horin P."/>
            <person name="Corander J."/>
            <person name="Murphy D."/>
            <person name="Burger P.A."/>
        </authorList>
    </citation>
    <scope>NUCLEOTIDE SEQUENCE [LARGE SCALE GENOMIC DNA]</scope>
    <source>
        <strain evidence="4">Drom800</strain>
        <tissue evidence="4">Blood</tissue>
    </source>
</reference>
<dbReference type="Proteomes" id="UP000299084">
    <property type="component" value="Unassembled WGS sequence"/>
</dbReference>
<dbReference type="PANTHER" id="PTHR10271:SF4">
    <property type="entry name" value="INTERFERON-INDUCED PROTEIN WITH TETRATRICOPEPTIDE REPEATS 2"/>
    <property type="match status" value="1"/>
</dbReference>
<evidence type="ECO:0000256" key="2">
    <source>
        <dbReference type="ARBA" id="ARBA00022803"/>
    </source>
</evidence>
<protein>
    <submittedName>
        <fullName evidence="4">Interferon-induced protein with tetratricopeptide repeats 3</fullName>
    </submittedName>
</protein>
<proteinExistence type="inferred from homology"/>
<dbReference type="GO" id="GO:0005829">
    <property type="term" value="C:cytosol"/>
    <property type="evidence" value="ECO:0007669"/>
    <property type="project" value="TreeGrafter"/>
</dbReference>
<sequence length="252" mass="28635">MTRIYPSPTPGPSSPPRQLETACKEATKAHDVGYQYLKLAKGLKSSAFPVCLTSSKKWSGAYAPNLEITKHSMENVLPQLKCHFTWNLNDEEISLDDLEDRGGKYYERAECFEKALEKTSTNPEYSLRLAITLYCLGDKAPTENTIHLVRKAMQLNPDNWYINVLLALTLQKIKKETEEDKLVEEASNKTPCPTDVLRSAAKYYQNKGTLHPDIELLNKALESVPNDIYQHLQIGCCYRAKIRQIEINKVLN</sequence>
<comment type="caution">
    <text evidence="4">The sequence shown here is derived from an EMBL/GenBank/DDBJ whole genome shotgun (WGS) entry which is preliminary data.</text>
</comment>
<dbReference type="SUPFAM" id="SSF48452">
    <property type="entry name" value="TPR-like"/>
    <property type="match status" value="1"/>
</dbReference>
<dbReference type="FunFam" id="1.25.40.10:FF:000026">
    <property type="entry name" value="Interferon-induced protein with tetratricopeptide repeats 5"/>
    <property type="match status" value="1"/>
</dbReference>
<dbReference type="EMBL" id="JWIN03000011">
    <property type="protein sequence ID" value="KAB1271149.1"/>
    <property type="molecule type" value="Genomic_DNA"/>
</dbReference>
<dbReference type="Gene3D" id="1.25.40.10">
    <property type="entry name" value="Tetratricopeptide repeat domain"/>
    <property type="match status" value="2"/>
</dbReference>
<gene>
    <name evidence="4" type="ORF">Cadr_000009290</name>
</gene>
<evidence type="ECO:0000256" key="1">
    <source>
        <dbReference type="ARBA" id="ARBA00022737"/>
    </source>
</evidence>
<comment type="similarity">
    <text evidence="3">Belongs to the IFIT family.</text>
</comment>
<keyword evidence="2" id="KW-0802">TPR repeat</keyword>
<evidence type="ECO:0000313" key="5">
    <source>
        <dbReference type="Proteomes" id="UP000299084"/>
    </source>
</evidence>
<dbReference type="AlphaFoldDB" id="A0A5N4DJB6"/>
<dbReference type="InterPro" id="IPR011990">
    <property type="entry name" value="TPR-like_helical_dom_sf"/>
</dbReference>
<keyword evidence="5" id="KW-1185">Reference proteome</keyword>
<name>A0A5N4DJB6_CAMDR</name>
<dbReference type="GO" id="GO:0051607">
    <property type="term" value="P:defense response to virus"/>
    <property type="evidence" value="ECO:0007669"/>
    <property type="project" value="TreeGrafter"/>
</dbReference>
<organism evidence="4 5">
    <name type="scientific">Camelus dromedarius</name>
    <name type="common">Dromedary</name>
    <name type="synonym">Arabian camel</name>
    <dbReference type="NCBI Taxonomy" id="9838"/>
    <lineage>
        <taxon>Eukaryota</taxon>
        <taxon>Metazoa</taxon>
        <taxon>Chordata</taxon>
        <taxon>Craniata</taxon>
        <taxon>Vertebrata</taxon>
        <taxon>Euteleostomi</taxon>
        <taxon>Mammalia</taxon>
        <taxon>Eutheria</taxon>
        <taxon>Laurasiatheria</taxon>
        <taxon>Artiodactyla</taxon>
        <taxon>Tylopoda</taxon>
        <taxon>Camelidae</taxon>
        <taxon>Camelus</taxon>
    </lineage>
</organism>
<dbReference type="PANTHER" id="PTHR10271">
    <property type="entry name" value="INTERFERON-INDUCED PROTEIN WITH TETRATRICOPEPTIDE REPEATS"/>
    <property type="match status" value="1"/>
</dbReference>
<accession>A0A5N4DJB6</accession>
<keyword evidence="1" id="KW-0677">Repeat</keyword>
<evidence type="ECO:0000256" key="3">
    <source>
        <dbReference type="ARBA" id="ARBA00038336"/>
    </source>
</evidence>